<dbReference type="InterPro" id="IPR050228">
    <property type="entry name" value="Carboxylesterase_BioH"/>
</dbReference>
<name>A0A2U2N8M2_9GAMM</name>
<dbReference type="PRINTS" id="PR00111">
    <property type="entry name" value="ABHYDROLASE"/>
</dbReference>
<feature type="domain" description="AB hydrolase-1" evidence="1">
    <location>
        <begin position="1"/>
        <end position="247"/>
    </location>
</feature>
<dbReference type="InterPro" id="IPR000073">
    <property type="entry name" value="AB_hydrolase_1"/>
</dbReference>
<dbReference type="GO" id="GO:0016787">
    <property type="term" value="F:hydrolase activity"/>
    <property type="evidence" value="ECO:0007669"/>
    <property type="project" value="UniProtKB-KW"/>
</dbReference>
<reference evidence="2 3" key="1">
    <citation type="submission" date="2018-05" db="EMBL/GenBank/DDBJ databases">
        <title>Spiribacter halobius sp. nov., a moderately halophilic bacterium isolated from marine solar saltern.</title>
        <authorList>
            <person name="Zheng W.-S."/>
            <person name="Lu D.-C."/>
            <person name="Du Z.-J."/>
        </authorList>
    </citation>
    <scope>NUCLEOTIDE SEQUENCE [LARGE SCALE GENOMIC DNA]</scope>
    <source>
        <strain evidence="2 3">E85</strain>
    </source>
</reference>
<dbReference type="AlphaFoldDB" id="A0A2U2N8M2"/>
<protein>
    <submittedName>
        <fullName evidence="2">Alpha/beta hydrolase</fullName>
    </submittedName>
</protein>
<dbReference type="OrthoDB" id="149912at2"/>
<dbReference type="Proteomes" id="UP000245474">
    <property type="component" value="Unassembled WGS sequence"/>
</dbReference>
<dbReference type="SUPFAM" id="SSF53474">
    <property type="entry name" value="alpha/beta-Hydrolases"/>
    <property type="match status" value="1"/>
</dbReference>
<evidence type="ECO:0000259" key="1">
    <source>
        <dbReference type="Pfam" id="PF00561"/>
    </source>
</evidence>
<dbReference type="EMBL" id="QFFI01000002">
    <property type="protein sequence ID" value="PWG65536.1"/>
    <property type="molecule type" value="Genomic_DNA"/>
</dbReference>
<evidence type="ECO:0000313" key="3">
    <source>
        <dbReference type="Proteomes" id="UP000245474"/>
    </source>
</evidence>
<dbReference type="PANTHER" id="PTHR43194">
    <property type="entry name" value="HYDROLASE ALPHA/BETA FOLD FAMILY"/>
    <property type="match status" value="1"/>
</dbReference>
<accession>A0A2U2N8M2</accession>
<dbReference type="Gene3D" id="3.40.50.1820">
    <property type="entry name" value="alpha/beta hydrolase"/>
    <property type="match status" value="1"/>
</dbReference>
<evidence type="ECO:0000313" key="2">
    <source>
        <dbReference type="EMBL" id="PWG65536.1"/>
    </source>
</evidence>
<dbReference type="InterPro" id="IPR029058">
    <property type="entry name" value="AB_hydrolase_fold"/>
</dbReference>
<sequence length="260" mass="29170">MVMLHGWMDCGATFAPVAEALAPRAVIAPDWRGFGESDPTPGDTYWIPDYLADLDALLHRLSPETPVDLVGHSLGGNVAGLYAGVRPERVRRLVVVEGFGLPEPSPEQAPLRYREWLDSLAEPPAPRTYPDLAGLARRIARTHPGISEERAREVAELWSYAEQDGAGRRLRADPAHWRPLPTLYRLEETLACWRRIRAPVLWLYGGRSAYARRLRAAADWPRRCEAIRDLRQAQIPTSGHAPHLSHPLELAAHLRRFLDA</sequence>
<keyword evidence="2" id="KW-0378">Hydrolase</keyword>
<organism evidence="2 3">
    <name type="scientific">Sediminicurvatus halobius</name>
    <dbReference type="NCBI Taxonomy" id="2182432"/>
    <lineage>
        <taxon>Bacteria</taxon>
        <taxon>Pseudomonadati</taxon>
        <taxon>Pseudomonadota</taxon>
        <taxon>Gammaproteobacteria</taxon>
        <taxon>Chromatiales</taxon>
        <taxon>Ectothiorhodospiraceae</taxon>
        <taxon>Sediminicurvatus</taxon>
    </lineage>
</organism>
<proteinExistence type="predicted"/>
<dbReference type="Pfam" id="PF00561">
    <property type="entry name" value="Abhydrolase_1"/>
    <property type="match status" value="1"/>
</dbReference>
<comment type="caution">
    <text evidence="2">The sequence shown here is derived from an EMBL/GenBank/DDBJ whole genome shotgun (WGS) entry which is preliminary data.</text>
</comment>
<keyword evidence="3" id="KW-1185">Reference proteome</keyword>
<gene>
    <name evidence="2" type="ORF">DEM34_02010</name>
</gene>
<dbReference type="PANTHER" id="PTHR43194:SF2">
    <property type="entry name" value="PEROXISOMAL MEMBRANE PROTEIN LPX1"/>
    <property type="match status" value="1"/>
</dbReference>